<feature type="region of interest" description="Disordered" evidence="1">
    <location>
        <begin position="147"/>
        <end position="184"/>
    </location>
</feature>
<name>A0A0F6WEW9_9CAUD</name>
<dbReference type="Proteomes" id="UP000201946">
    <property type="component" value="Segment"/>
</dbReference>
<evidence type="ECO:0000313" key="3">
    <source>
        <dbReference type="Proteomes" id="UP000201946"/>
    </source>
</evidence>
<dbReference type="Pfam" id="PF04404">
    <property type="entry name" value="ERF"/>
    <property type="match status" value="1"/>
</dbReference>
<sequence length="240" mass="26618">MPDEAQTGPLAEDPAPHTPTVFEAWSRVMSDVQAISKDSRNEQQHFNFRGIDAVMNVVGPALRAHGVTVIPRAVEEYSERYETQPRGNRPGTPMINRLVRVEFTVFGPRGDWFAGTTYGEAADSGDKAMSKAHSVAYRTFLLQALTIPTDEPDPDEDAHERAPRQERRREPKDEPPPLSDENAEGRAELREFCEENNLDAKVVAGKFATDNPGQSIRTADNETIRAYIATMKAGLVKADV</sequence>
<dbReference type="InterPro" id="IPR007499">
    <property type="entry name" value="ERF_bacteria_virus"/>
</dbReference>
<feature type="compositionally biased region" description="Basic and acidic residues" evidence="1">
    <location>
        <begin position="158"/>
        <end position="175"/>
    </location>
</feature>
<gene>
    <name evidence="2" type="primary">68</name>
    <name evidence="2" type="ORF">SEA_MINDY_68</name>
</gene>
<evidence type="ECO:0000313" key="2">
    <source>
        <dbReference type="EMBL" id="AKF15098.1"/>
    </source>
</evidence>
<dbReference type="RefSeq" id="YP_009225355.1">
    <property type="nucleotide sequence ID" value="NC_029093.1"/>
</dbReference>
<dbReference type="KEGG" id="vg:26796351"/>
<proteinExistence type="predicted"/>
<protein>
    <submittedName>
        <fullName evidence="2">SsDNA binding protein, ERF family</fullName>
    </submittedName>
</protein>
<evidence type="ECO:0000256" key="1">
    <source>
        <dbReference type="SAM" id="MobiDB-lite"/>
    </source>
</evidence>
<accession>A0A0F6WEW9</accession>
<reference evidence="2 3" key="1">
    <citation type="journal article" date="2015" name="Genome Announc.">
        <title>Genome Sequence of Mycobacteriophage Mindy.</title>
        <authorList>
            <person name="Pope W.H."/>
            <person name="Bernstein N.I."/>
            <person name="Fasolas C.S."/>
            <person name="Mezghani N."/>
            <person name="Pressimone C.A."/>
            <person name="Selvakumar P."/>
            <person name="Stanton A.C."/>
            <person name="Lapin J.S."/>
            <person name="Prout A.K."/>
            <person name="Grubb S.R."/>
            <person name="Warner M.H."/>
            <person name="Bowman C.A."/>
            <person name="Russell D.A."/>
            <person name="Hatfull G.F."/>
        </authorList>
    </citation>
    <scope>NUCLEOTIDE SEQUENCE [LARGE SCALE GENOMIC DNA]</scope>
</reference>
<organism evidence="2 3">
    <name type="scientific">Mycobacterium phage Mindy</name>
    <dbReference type="NCBI Taxonomy" id="1647311"/>
    <lineage>
        <taxon>Viruses</taxon>
        <taxon>Duplodnaviria</taxon>
        <taxon>Heunggongvirae</taxon>
        <taxon>Uroviricota</taxon>
        <taxon>Caudoviricetes</taxon>
        <taxon>Kostyavirus</taxon>
        <taxon>Kostyavirus toto</taxon>
    </lineage>
</organism>
<dbReference type="GeneID" id="26796351"/>
<dbReference type="EMBL" id="KR080204">
    <property type="protein sequence ID" value="AKF15098.1"/>
    <property type="molecule type" value="Genomic_DNA"/>
</dbReference>